<dbReference type="SUPFAM" id="SSF109854">
    <property type="entry name" value="DinB/YfiT-like putative metalloenzymes"/>
    <property type="match status" value="1"/>
</dbReference>
<dbReference type="InterPro" id="IPR034660">
    <property type="entry name" value="DinB/YfiT-like"/>
</dbReference>
<evidence type="ECO:0000313" key="1">
    <source>
        <dbReference type="EMBL" id="RIV30307.1"/>
    </source>
</evidence>
<dbReference type="EMBL" id="QXFH01000077">
    <property type="protein sequence ID" value="RIV30307.1"/>
    <property type="molecule type" value="Genomic_DNA"/>
</dbReference>
<dbReference type="Gene3D" id="1.20.120.450">
    <property type="entry name" value="dinb family like domain"/>
    <property type="match status" value="1"/>
</dbReference>
<comment type="caution">
    <text evidence="1">The sequence shown here is derived from an EMBL/GenBank/DDBJ whole genome shotgun (WGS) entry which is preliminary data.</text>
</comment>
<organism evidence="1 2">
    <name type="scientific">Flagellimonas lutimaris</name>
    <dbReference type="NCBI Taxonomy" id="475082"/>
    <lineage>
        <taxon>Bacteria</taxon>
        <taxon>Pseudomonadati</taxon>
        <taxon>Bacteroidota</taxon>
        <taxon>Flavobacteriia</taxon>
        <taxon>Flavobacteriales</taxon>
        <taxon>Flavobacteriaceae</taxon>
        <taxon>Flagellimonas</taxon>
    </lineage>
</organism>
<evidence type="ECO:0000313" key="2">
    <source>
        <dbReference type="Proteomes" id="UP000266067"/>
    </source>
</evidence>
<accession>A0A3A1N340</accession>
<dbReference type="Proteomes" id="UP000266067">
    <property type="component" value="Unassembled WGS sequence"/>
</dbReference>
<dbReference type="RefSeq" id="WP_119608868.1">
    <property type="nucleotide sequence ID" value="NZ_QXFH01000077.1"/>
</dbReference>
<protein>
    <submittedName>
        <fullName evidence="1">DUF1572 domain-containing protein</fullName>
    </submittedName>
</protein>
<dbReference type="InterPro" id="IPR011466">
    <property type="entry name" value="DUF1572"/>
</dbReference>
<gene>
    <name evidence="1" type="ORF">D2V08_14450</name>
</gene>
<proteinExistence type="predicted"/>
<keyword evidence="2" id="KW-1185">Reference proteome</keyword>
<name>A0A3A1N340_9FLAO</name>
<sequence>MCFQENYLKSVLFEFQRYKSMGDKTFAQISDNDIHWKYAETDNSIAIIVKHLVGNMLSRWTNFLTEDGEKSWRERDLEFEGSYISKSEMTTAWEKGWKCFFDALSQIDAINFQKKITIRGEEYTIVEAINRQLAHYANHVGQIVFIGRMIKGSEWTSLSIPKGASKAFNKKMFGTGKH</sequence>
<reference evidence="1 2" key="1">
    <citation type="submission" date="2018-08" db="EMBL/GenBank/DDBJ databases">
        <title>Proposal of Muricauda 72 sp.nov. and Muricauda NH166 sp.nov., isolated from seawater.</title>
        <authorList>
            <person name="Cheng H."/>
            <person name="Wu Y.-H."/>
            <person name="Guo L.-L."/>
            <person name="Xu X.-W."/>
        </authorList>
    </citation>
    <scope>NUCLEOTIDE SEQUENCE [LARGE SCALE GENOMIC DNA]</scope>
    <source>
        <strain evidence="1 2">KCTC 22173</strain>
    </source>
</reference>
<dbReference type="OrthoDB" id="68731at2"/>
<dbReference type="AlphaFoldDB" id="A0A3A1N340"/>
<dbReference type="Pfam" id="PF07609">
    <property type="entry name" value="DUF1572"/>
    <property type="match status" value="1"/>
</dbReference>